<evidence type="ECO:0000259" key="3">
    <source>
        <dbReference type="Pfam" id="PF10400"/>
    </source>
</evidence>
<dbReference type="PANTHER" id="PTHR43252">
    <property type="entry name" value="TRANSCRIPTIONAL REGULATOR YQJI"/>
    <property type="match status" value="1"/>
</dbReference>
<keyword evidence="5" id="KW-1185">Reference proteome</keyword>
<accession>A0A5P9QBQ5</accession>
<organism evidence="4 5">
    <name type="scientific">Luteimicrobium xylanilyticum</name>
    <dbReference type="NCBI Taxonomy" id="1133546"/>
    <lineage>
        <taxon>Bacteria</taxon>
        <taxon>Bacillati</taxon>
        <taxon>Actinomycetota</taxon>
        <taxon>Actinomycetes</taxon>
        <taxon>Micrococcales</taxon>
        <taxon>Luteimicrobium</taxon>
    </lineage>
</organism>
<dbReference type="AlphaFoldDB" id="A0A5P9QBQ5"/>
<feature type="domain" description="Transcription regulator PadR N-terminal" evidence="2">
    <location>
        <begin position="7"/>
        <end position="75"/>
    </location>
</feature>
<proteinExistence type="predicted"/>
<dbReference type="InterPro" id="IPR036388">
    <property type="entry name" value="WH-like_DNA-bd_sf"/>
</dbReference>
<dbReference type="Pfam" id="PF10400">
    <property type="entry name" value="Vir_act_alpha_C"/>
    <property type="match status" value="1"/>
</dbReference>
<sequence>MSIRHALLALLEEQPMHGYQLRQEFETRTGGTWPLNIGQAYTTLQRLQRDGLVEPLPAADGEPERFRLTATGREQAGSWWSTPVERGAPARDELAIKLALAVTLPGVDVDAVVRTQRTETMRSLQDYARLKRRIPADVAGTDLAWSLVLDSLVFQTEAEMRWLDHVEGRVLAQRSAPNPPDDAASAAPAPSPPAAAAPAGTPRSRKARR</sequence>
<evidence type="ECO:0000313" key="5">
    <source>
        <dbReference type="Proteomes" id="UP000326702"/>
    </source>
</evidence>
<name>A0A5P9QBQ5_9MICO</name>
<evidence type="ECO:0000259" key="2">
    <source>
        <dbReference type="Pfam" id="PF03551"/>
    </source>
</evidence>
<dbReference type="OrthoDB" id="3186544at2"/>
<gene>
    <name evidence="4" type="ORF">KDY119_02400</name>
</gene>
<dbReference type="Proteomes" id="UP000326702">
    <property type="component" value="Chromosome"/>
</dbReference>
<dbReference type="PANTHER" id="PTHR43252:SF6">
    <property type="entry name" value="NEGATIVE TRANSCRIPTION REGULATOR PADR"/>
    <property type="match status" value="1"/>
</dbReference>
<dbReference type="KEGG" id="lxl:KDY119_02400"/>
<dbReference type="EMBL" id="CP045529">
    <property type="protein sequence ID" value="QFU98878.1"/>
    <property type="molecule type" value="Genomic_DNA"/>
</dbReference>
<dbReference type="Pfam" id="PF03551">
    <property type="entry name" value="PadR"/>
    <property type="match status" value="1"/>
</dbReference>
<protein>
    <recommendedName>
        <fullName evidence="6">PadR family transcriptional regulator</fullName>
    </recommendedName>
</protein>
<reference evidence="4 5" key="1">
    <citation type="submission" date="2019-10" db="EMBL/GenBank/DDBJ databases">
        <title>Genome sequence of Luteimicrobium xylanilyticum HY-24.</title>
        <authorList>
            <person name="Kim D.Y."/>
            <person name="Park H.-Y."/>
        </authorList>
    </citation>
    <scope>NUCLEOTIDE SEQUENCE [LARGE SCALE GENOMIC DNA]</scope>
    <source>
        <strain evidence="4 5">HY-24</strain>
    </source>
</reference>
<dbReference type="SUPFAM" id="SSF46785">
    <property type="entry name" value="Winged helix' DNA-binding domain"/>
    <property type="match status" value="1"/>
</dbReference>
<evidence type="ECO:0000256" key="1">
    <source>
        <dbReference type="SAM" id="MobiDB-lite"/>
    </source>
</evidence>
<dbReference type="RefSeq" id="WP_036949334.1">
    <property type="nucleotide sequence ID" value="NZ_BAABIH010000020.1"/>
</dbReference>
<evidence type="ECO:0008006" key="6">
    <source>
        <dbReference type="Google" id="ProtNLM"/>
    </source>
</evidence>
<feature type="region of interest" description="Disordered" evidence="1">
    <location>
        <begin position="173"/>
        <end position="209"/>
    </location>
</feature>
<dbReference type="Gene3D" id="1.10.10.10">
    <property type="entry name" value="Winged helix-like DNA-binding domain superfamily/Winged helix DNA-binding domain"/>
    <property type="match status" value="1"/>
</dbReference>
<dbReference type="InterPro" id="IPR018309">
    <property type="entry name" value="Tscrpt_reg_PadR_C"/>
</dbReference>
<evidence type="ECO:0000313" key="4">
    <source>
        <dbReference type="EMBL" id="QFU98878.1"/>
    </source>
</evidence>
<feature type="domain" description="Transcription regulator PadR C-terminal" evidence="3">
    <location>
        <begin position="91"/>
        <end position="167"/>
    </location>
</feature>
<dbReference type="InterPro" id="IPR005149">
    <property type="entry name" value="Tscrpt_reg_PadR_N"/>
</dbReference>
<dbReference type="InterPro" id="IPR036390">
    <property type="entry name" value="WH_DNA-bd_sf"/>
</dbReference>